<dbReference type="PANTHER" id="PTHR43648:SF1">
    <property type="entry name" value="ELECTRON TRANSFER FLAVOPROTEIN BETA SUBUNIT LYSINE METHYLTRANSFERASE"/>
    <property type="match status" value="1"/>
</dbReference>
<dbReference type="Gene3D" id="3.40.50.150">
    <property type="entry name" value="Vaccinia Virus protein VP39"/>
    <property type="match status" value="1"/>
</dbReference>
<gene>
    <name evidence="3" type="ORF">JM93_04280</name>
</gene>
<proteinExistence type="predicted"/>
<reference evidence="3 4" key="1">
    <citation type="submission" date="2019-07" db="EMBL/GenBank/DDBJ databases">
        <title>Genomic Encyclopedia of Archaeal and Bacterial Type Strains, Phase II (KMG-II): from individual species to whole genera.</title>
        <authorList>
            <person name="Goeker M."/>
        </authorList>
    </citation>
    <scope>NUCLEOTIDE SEQUENCE [LARGE SCALE GENOMIC DNA]</scope>
    <source>
        <strain evidence="3 4">ATCC BAA-252</strain>
    </source>
</reference>
<comment type="caution">
    <text evidence="3">The sequence shown here is derived from an EMBL/GenBank/DDBJ whole genome shotgun (WGS) entry which is preliminary data.</text>
</comment>
<name>A0A562SF09_9HYPH</name>
<evidence type="ECO:0000256" key="1">
    <source>
        <dbReference type="ARBA" id="ARBA00022603"/>
    </source>
</evidence>
<accession>A0A562SF09</accession>
<dbReference type="InterPro" id="IPR050078">
    <property type="entry name" value="Ribosomal_L11_MeTrfase_PrmA"/>
</dbReference>
<sequence>MTADGTTPEPAGNSGRISDPAAFIRSETKIKTVPHAEEIRLHLADEAMSLWLKTEDELGELGLPPPFWAFAWAGGQGLARYILDHPASVIGKSVMDFASGSGLVGIAAMMAGARSCICADIDPFAEIAGRLNADLNQVTLIHTRTDVLDGPPPNVDLVFSGDVFYDKPMAERVLAFLDRARCNGSDVLIGDPGRSYLPKNRLQELASYSVPIVGALEDSEIKKTSIFRLQPRQ</sequence>
<dbReference type="Pfam" id="PF06325">
    <property type="entry name" value="PrmA"/>
    <property type="match status" value="1"/>
</dbReference>
<keyword evidence="2" id="KW-0808">Transferase</keyword>
<dbReference type="InterPro" id="IPR029063">
    <property type="entry name" value="SAM-dependent_MTases_sf"/>
</dbReference>
<evidence type="ECO:0000256" key="2">
    <source>
        <dbReference type="ARBA" id="ARBA00022679"/>
    </source>
</evidence>
<dbReference type="AlphaFoldDB" id="A0A562SF09"/>
<dbReference type="GO" id="GO:0016279">
    <property type="term" value="F:protein-lysine N-methyltransferase activity"/>
    <property type="evidence" value="ECO:0007669"/>
    <property type="project" value="TreeGrafter"/>
</dbReference>
<organism evidence="3 4">
    <name type="scientific">Roseibium hamelinense</name>
    <dbReference type="NCBI Taxonomy" id="150831"/>
    <lineage>
        <taxon>Bacteria</taxon>
        <taxon>Pseudomonadati</taxon>
        <taxon>Pseudomonadota</taxon>
        <taxon>Alphaproteobacteria</taxon>
        <taxon>Hyphomicrobiales</taxon>
        <taxon>Stappiaceae</taxon>
        <taxon>Roseibium</taxon>
    </lineage>
</organism>
<dbReference type="OrthoDB" id="9794615at2"/>
<evidence type="ECO:0000313" key="4">
    <source>
        <dbReference type="Proteomes" id="UP000320593"/>
    </source>
</evidence>
<dbReference type="RefSeq" id="WP_145347479.1">
    <property type="nucleotide sequence ID" value="NZ_SMLY01000064.1"/>
</dbReference>
<keyword evidence="4" id="KW-1185">Reference proteome</keyword>
<keyword evidence="1" id="KW-0489">Methyltransferase</keyword>
<dbReference type="Proteomes" id="UP000320593">
    <property type="component" value="Unassembled WGS sequence"/>
</dbReference>
<evidence type="ECO:0000313" key="3">
    <source>
        <dbReference type="EMBL" id="TWI79931.1"/>
    </source>
</evidence>
<dbReference type="GO" id="GO:0032259">
    <property type="term" value="P:methylation"/>
    <property type="evidence" value="ECO:0007669"/>
    <property type="project" value="UniProtKB-KW"/>
</dbReference>
<protein>
    <submittedName>
        <fullName evidence="3">Putative nicotinamide N-methyase</fullName>
    </submittedName>
</protein>
<dbReference type="EMBL" id="VLLF01000013">
    <property type="protein sequence ID" value="TWI79931.1"/>
    <property type="molecule type" value="Genomic_DNA"/>
</dbReference>
<dbReference type="SUPFAM" id="SSF53335">
    <property type="entry name" value="S-adenosyl-L-methionine-dependent methyltransferases"/>
    <property type="match status" value="1"/>
</dbReference>
<dbReference type="PANTHER" id="PTHR43648">
    <property type="entry name" value="ELECTRON TRANSFER FLAVOPROTEIN BETA SUBUNIT LYSINE METHYLTRANSFERASE"/>
    <property type="match status" value="1"/>
</dbReference>